<keyword evidence="3" id="KW-1185">Reference proteome</keyword>
<evidence type="ECO:0008006" key="4">
    <source>
        <dbReference type="Google" id="ProtNLM"/>
    </source>
</evidence>
<keyword evidence="1" id="KW-0812">Transmembrane</keyword>
<evidence type="ECO:0000313" key="2">
    <source>
        <dbReference type="EMBL" id="PPQ80478.1"/>
    </source>
</evidence>
<feature type="transmembrane region" description="Helical" evidence="1">
    <location>
        <begin position="173"/>
        <end position="194"/>
    </location>
</feature>
<protein>
    <recommendedName>
        <fullName evidence="4">G-protein coupled receptors family 1 profile domain-containing protein</fullName>
    </recommendedName>
</protein>
<evidence type="ECO:0000313" key="3">
    <source>
        <dbReference type="Proteomes" id="UP000283269"/>
    </source>
</evidence>
<gene>
    <name evidence="2" type="ORF">CVT25_001791</name>
</gene>
<dbReference type="AlphaFoldDB" id="A0A409WPP4"/>
<dbReference type="STRING" id="93625.A0A409WPP4"/>
<feature type="transmembrane region" description="Helical" evidence="1">
    <location>
        <begin position="44"/>
        <end position="63"/>
    </location>
</feature>
<feature type="transmembrane region" description="Helical" evidence="1">
    <location>
        <begin position="214"/>
        <end position="236"/>
    </location>
</feature>
<reference evidence="2 3" key="1">
    <citation type="journal article" date="2018" name="Evol. Lett.">
        <title>Horizontal gene cluster transfer increased hallucinogenic mushroom diversity.</title>
        <authorList>
            <person name="Reynolds H.T."/>
            <person name="Vijayakumar V."/>
            <person name="Gluck-Thaler E."/>
            <person name="Korotkin H.B."/>
            <person name="Matheny P.B."/>
            <person name="Slot J.C."/>
        </authorList>
    </citation>
    <scope>NUCLEOTIDE SEQUENCE [LARGE SCALE GENOMIC DNA]</scope>
    <source>
        <strain evidence="2 3">2631</strain>
    </source>
</reference>
<proteinExistence type="predicted"/>
<organism evidence="2 3">
    <name type="scientific">Psilocybe cyanescens</name>
    <dbReference type="NCBI Taxonomy" id="93625"/>
    <lineage>
        <taxon>Eukaryota</taxon>
        <taxon>Fungi</taxon>
        <taxon>Dikarya</taxon>
        <taxon>Basidiomycota</taxon>
        <taxon>Agaricomycotina</taxon>
        <taxon>Agaricomycetes</taxon>
        <taxon>Agaricomycetidae</taxon>
        <taxon>Agaricales</taxon>
        <taxon>Agaricineae</taxon>
        <taxon>Strophariaceae</taxon>
        <taxon>Psilocybe</taxon>
    </lineage>
</organism>
<feature type="transmembrane region" description="Helical" evidence="1">
    <location>
        <begin position="131"/>
        <end position="152"/>
    </location>
</feature>
<dbReference type="InParanoid" id="A0A409WPP4"/>
<dbReference type="EMBL" id="NHYD01003326">
    <property type="protein sequence ID" value="PPQ80478.1"/>
    <property type="molecule type" value="Genomic_DNA"/>
</dbReference>
<evidence type="ECO:0000256" key="1">
    <source>
        <dbReference type="SAM" id="Phobius"/>
    </source>
</evidence>
<keyword evidence="1" id="KW-1133">Transmembrane helix</keyword>
<dbReference type="Proteomes" id="UP000283269">
    <property type="component" value="Unassembled WGS sequence"/>
</dbReference>
<name>A0A409WPP4_PSICY</name>
<comment type="caution">
    <text evidence="2">The sequence shown here is derived from an EMBL/GenBank/DDBJ whole genome shotgun (WGS) entry which is preliminary data.</text>
</comment>
<accession>A0A409WPP4</accession>
<sequence length="282" mass="31670">MATPSSLPLSPVSVQKSVIEFVLGQQLFYDLLTGARRSVQHRRIVIFIITMLYMAYILDYIIWRCFRIWDDSLRAILLPLVFLAVQIDMSTGEALMIPITTHKGANIFVIIEASVEHLNPSRHQARILDSFLFLGMIATFLCTLTTTIIIIRRIYPIAHQEGGLRSSTQRFKHILDIIIQSAALYSVTSLAFAITSVIPVDNTKNLTIAMAQGYSYQIFAFIADVSPTLMVARIILSANDDSINHQLTCIDFQRQPIKSVVIHSESSEGNSLAFHQDVEKEA</sequence>
<keyword evidence="1" id="KW-0472">Membrane</keyword>